<dbReference type="InterPro" id="IPR037120">
    <property type="entry name" value="Haem_peroxidase_sf_animal"/>
</dbReference>
<keyword evidence="3" id="KW-0575">Peroxidase</keyword>
<gene>
    <name evidence="11" type="ORF">E2986_02079</name>
</gene>
<feature type="region of interest" description="Disordered" evidence="9">
    <location>
        <begin position="1201"/>
        <end position="1271"/>
    </location>
</feature>
<dbReference type="Pfam" id="PF03098">
    <property type="entry name" value="An_peroxidase"/>
    <property type="match status" value="1"/>
</dbReference>
<dbReference type="EMBL" id="WNWW01000436">
    <property type="protein sequence ID" value="KAF3424880.1"/>
    <property type="molecule type" value="Genomic_DNA"/>
</dbReference>
<dbReference type="SUPFAM" id="SSF48113">
    <property type="entry name" value="Heme-dependent peroxidases"/>
    <property type="match status" value="1"/>
</dbReference>
<dbReference type="InterPro" id="IPR010255">
    <property type="entry name" value="Haem_peroxidase_sf"/>
</dbReference>
<dbReference type="Proteomes" id="UP000655588">
    <property type="component" value="Unassembled WGS sequence"/>
</dbReference>
<evidence type="ECO:0000313" key="11">
    <source>
        <dbReference type="EMBL" id="KAF3424880.1"/>
    </source>
</evidence>
<keyword evidence="7 8" id="KW-0408">Iron</keyword>
<dbReference type="GO" id="GO:0004601">
    <property type="term" value="F:peroxidase activity"/>
    <property type="evidence" value="ECO:0007669"/>
    <property type="project" value="UniProtKB-KW"/>
</dbReference>
<evidence type="ECO:0000256" key="3">
    <source>
        <dbReference type="ARBA" id="ARBA00022559"/>
    </source>
</evidence>
<proteinExistence type="predicted"/>
<comment type="subcellular location">
    <subcellularLocation>
        <location evidence="1">Secreted</location>
    </subcellularLocation>
</comment>
<feature type="compositionally biased region" description="Basic and acidic residues" evidence="9">
    <location>
        <begin position="80"/>
        <end position="102"/>
    </location>
</feature>
<dbReference type="FunFam" id="1.10.640.10:FF:000003">
    <property type="entry name" value="chorion peroxidase"/>
    <property type="match status" value="1"/>
</dbReference>
<feature type="compositionally biased region" description="Basic and acidic residues" evidence="9">
    <location>
        <begin position="38"/>
        <end position="48"/>
    </location>
</feature>
<accession>A0A833S521</accession>
<feature type="region of interest" description="Disordered" evidence="9">
    <location>
        <begin position="1412"/>
        <end position="1440"/>
    </location>
</feature>
<dbReference type="PANTHER" id="PTHR11475:SF109">
    <property type="entry name" value="CHORION PEROXIDASE-LIKE PROTEIN"/>
    <property type="match status" value="1"/>
</dbReference>
<keyword evidence="8" id="KW-0479">Metal-binding</keyword>
<feature type="compositionally biased region" description="Basic and acidic residues" evidence="9">
    <location>
        <begin position="1201"/>
        <end position="1210"/>
    </location>
</feature>
<feature type="signal peptide" evidence="10">
    <location>
        <begin position="1"/>
        <end position="16"/>
    </location>
</feature>
<feature type="non-terminal residue" evidence="11">
    <location>
        <position position="1"/>
    </location>
</feature>
<dbReference type="PRINTS" id="PR00457">
    <property type="entry name" value="ANPEROXIDASE"/>
</dbReference>
<dbReference type="CDD" id="cd09823">
    <property type="entry name" value="peroxinectin_like"/>
    <property type="match status" value="1"/>
</dbReference>
<evidence type="ECO:0000256" key="5">
    <source>
        <dbReference type="ARBA" id="ARBA00022729"/>
    </source>
</evidence>
<evidence type="ECO:0000313" key="12">
    <source>
        <dbReference type="Proteomes" id="UP000655588"/>
    </source>
</evidence>
<feature type="compositionally biased region" description="Polar residues" evidence="9">
    <location>
        <begin position="1217"/>
        <end position="1250"/>
    </location>
</feature>
<protein>
    <recommendedName>
        <fullName evidence="13">Chorion peroxidase</fullName>
    </recommendedName>
</protein>
<evidence type="ECO:0000256" key="6">
    <source>
        <dbReference type="ARBA" id="ARBA00023002"/>
    </source>
</evidence>
<keyword evidence="6" id="KW-0560">Oxidoreductase</keyword>
<keyword evidence="2" id="KW-0964">Secreted</keyword>
<comment type="caution">
    <text evidence="11">The sequence shown here is derived from an EMBL/GenBank/DDBJ whole genome shotgun (WGS) entry which is preliminary data.</text>
</comment>
<feature type="region of interest" description="Disordered" evidence="9">
    <location>
        <begin position="241"/>
        <end position="260"/>
    </location>
</feature>
<evidence type="ECO:0000256" key="10">
    <source>
        <dbReference type="SAM" id="SignalP"/>
    </source>
</evidence>
<evidence type="ECO:0008006" key="13">
    <source>
        <dbReference type="Google" id="ProtNLM"/>
    </source>
</evidence>
<dbReference type="GO" id="GO:0005576">
    <property type="term" value="C:extracellular region"/>
    <property type="evidence" value="ECO:0007669"/>
    <property type="project" value="UniProtKB-SubCell"/>
</dbReference>
<keyword evidence="12" id="KW-1185">Reference proteome</keyword>
<evidence type="ECO:0000256" key="2">
    <source>
        <dbReference type="ARBA" id="ARBA00022525"/>
    </source>
</evidence>
<evidence type="ECO:0000256" key="7">
    <source>
        <dbReference type="ARBA" id="ARBA00023004"/>
    </source>
</evidence>
<evidence type="ECO:0000256" key="8">
    <source>
        <dbReference type="PIRSR" id="PIRSR619791-2"/>
    </source>
</evidence>
<dbReference type="GO" id="GO:0022412">
    <property type="term" value="P:cellular process involved in reproduction in multicellular organism"/>
    <property type="evidence" value="ECO:0007669"/>
    <property type="project" value="UniProtKB-ARBA"/>
</dbReference>
<evidence type="ECO:0000256" key="1">
    <source>
        <dbReference type="ARBA" id="ARBA00004613"/>
    </source>
</evidence>
<feature type="chain" id="PRO_5032602702" description="Chorion peroxidase" evidence="10">
    <location>
        <begin position="17"/>
        <end position="1440"/>
    </location>
</feature>
<organism evidence="11 12">
    <name type="scientific">Frieseomelitta varia</name>
    <dbReference type="NCBI Taxonomy" id="561572"/>
    <lineage>
        <taxon>Eukaryota</taxon>
        <taxon>Metazoa</taxon>
        <taxon>Ecdysozoa</taxon>
        <taxon>Arthropoda</taxon>
        <taxon>Hexapoda</taxon>
        <taxon>Insecta</taxon>
        <taxon>Pterygota</taxon>
        <taxon>Neoptera</taxon>
        <taxon>Endopterygota</taxon>
        <taxon>Hymenoptera</taxon>
        <taxon>Apocrita</taxon>
        <taxon>Aculeata</taxon>
        <taxon>Apoidea</taxon>
        <taxon>Anthophila</taxon>
        <taxon>Apidae</taxon>
        <taxon>Frieseomelitta</taxon>
    </lineage>
</organism>
<feature type="compositionally biased region" description="Polar residues" evidence="9">
    <location>
        <begin position="14"/>
        <end position="37"/>
    </location>
</feature>
<dbReference type="PROSITE" id="PS50292">
    <property type="entry name" value="PEROXIDASE_3"/>
    <property type="match status" value="1"/>
</dbReference>
<feature type="region of interest" description="Disordered" evidence="9">
    <location>
        <begin position="80"/>
        <end position="143"/>
    </location>
</feature>
<feature type="region of interest" description="Disordered" evidence="9">
    <location>
        <begin position="1119"/>
        <end position="1188"/>
    </location>
</feature>
<feature type="region of interest" description="Disordered" evidence="9">
    <location>
        <begin position="11"/>
        <end position="58"/>
    </location>
</feature>
<evidence type="ECO:0000256" key="9">
    <source>
        <dbReference type="SAM" id="MobiDB-lite"/>
    </source>
</evidence>
<dbReference type="Gene3D" id="1.10.640.10">
    <property type="entry name" value="Haem peroxidase domain superfamily, animal type"/>
    <property type="match status" value="1"/>
</dbReference>
<keyword evidence="4 8" id="KW-0349">Heme</keyword>
<feature type="compositionally biased region" description="Acidic residues" evidence="9">
    <location>
        <begin position="1420"/>
        <end position="1434"/>
    </location>
</feature>
<feature type="compositionally biased region" description="Polar residues" evidence="9">
    <location>
        <begin position="1162"/>
        <end position="1181"/>
    </location>
</feature>
<dbReference type="InterPro" id="IPR019791">
    <property type="entry name" value="Haem_peroxidase_animal"/>
</dbReference>
<name>A0A833S521_9HYME</name>
<feature type="binding site" description="axial binding residue" evidence="8">
    <location>
        <position position="601"/>
    </location>
    <ligand>
        <name>heme b</name>
        <dbReference type="ChEBI" id="CHEBI:60344"/>
    </ligand>
    <ligandPart>
        <name>Fe</name>
        <dbReference type="ChEBI" id="CHEBI:18248"/>
    </ligandPart>
</feature>
<dbReference type="GO" id="GO:0006979">
    <property type="term" value="P:response to oxidative stress"/>
    <property type="evidence" value="ECO:0007669"/>
    <property type="project" value="InterPro"/>
</dbReference>
<dbReference type="GO" id="GO:0046872">
    <property type="term" value="F:metal ion binding"/>
    <property type="evidence" value="ECO:0007669"/>
    <property type="project" value="UniProtKB-KW"/>
</dbReference>
<evidence type="ECO:0000256" key="4">
    <source>
        <dbReference type="ARBA" id="ARBA00022617"/>
    </source>
</evidence>
<dbReference type="GO" id="GO:0020037">
    <property type="term" value="F:heme binding"/>
    <property type="evidence" value="ECO:0007669"/>
    <property type="project" value="InterPro"/>
</dbReference>
<reference evidence="11" key="1">
    <citation type="submission" date="2019-11" db="EMBL/GenBank/DDBJ databases">
        <title>The nuclear and mitochondrial genomes of Frieseomelitta varia - a highly eusocial stingless bee (Meliponini) with a permanently sterile worker caste.</title>
        <authorList>
            <person name="Freitas F.C.P."/>
            <person name="Lourenco A.P."/>
            <person name="Nunes F.M.F."/>
            <person name="Paschoal A.R."/>
            <person name="Abreu F.C.P."/>
            <person name="Barbin F.O."/>
            <person name="Bataglia L."/>
            <person name="Cardoso-Junior C.A.M."/>
            <person name="Cervoni M.S."/>
            <person name="Silva S.R."/>
            <person name="Dalarmi F."/>
            <person name="Del Lama M.A."/>
            <person name="Depintor T.S."/>
            <person name="Ferreira K.M."/>
            <person name="Goria P.S."/>
            <person name="Jaskot M.C."/>
            <person name="Lago D.C."/>
            <person name="Luna-Lucena D."/>
            <person name="Moda L.M."/>
            <person name="Nascimento L."/>
            <person name="Pedrino M."/>
            <person name="Rabico F.O."/>
            <person name="Sanches F.C."/>
            <person name="Santos D.E."/>
            <person name="Santos C.G."/>
            <person name="Vieira J."/>
            <person name="Lopes T.F."/>
            <person name="Barchuk A.R."/>
            <person name="Hartfelder K."/>
            <person name="Simoes Z.L.P."/>
            <person name="Bitondi M.M.G."/>
            <person name="Pinheiro D.G."/>
        </authorList>
    </citation>
    <scope>NUCLEOTIDE SEQUENCE</scope>
    <source>
        <strain evidence="11">USP_RPSP 00005682</strain>
        <tissue evidence="11">Whole individual</tissue>
    </source>
</reference>
<sequence>VLLVLLSSGLSKSATSYETPRSSDAKLSSAVRPTNDSTYHDESNRDDPEPIETLFIPEDPSEYERVLLYVRRLFRPAEDREVPEDLGKQAIDDEDRFSRLGDVRGSNSGPSEREEDEEKYLQRNPKGGVPPRTTTESNRKDEVVPMERKNYDAGYDGGKGEPDEKDLLEAANFGLAAMRHLYNIKEPMLYSMGLYLDSDNPARHLAVFNDQTEEARTLAKYGYAVLQGATMFRRKFPNTPADSLLSRRSQSNPLRRNCPNRGVPNCPAASLRYRTSDGSCNNLQHLWWGSAMSAMQRLLPPVYDDGIQSIRKSVTGRPLPSARLVSTVIHVDKDIPLESVTHMLMQWGQFVDHDLTATGQSRGFNGTVPQCCLKFGSDFQPPEFTHPECLPISVSTEDSFFGPLGVRCLEFVRSGSAPKENCEFGSREQLSQVTSYLDASTVYSSNAFQSDALRLFRNGLLQYGKIETQRPVLPKLDSDLCRRGSLSTNCFRAGDGRLGEQPALTSLHVAFLRLHNRIATKLAALNAHWSDEKLFQESRRIVAAIVQHITYREFLPIVLGQDVMKIFGLELLKKGYYEGYDPTVDPTIANGFSTAAYRFGHSLVQQSFVRFTSDHQPIFNSQYSTLINVSIHNEFTNPANLETAGSVDRLILGLINQHAQKRDEHISEELTNHLFQTPSFPFGMDLASINVQRGRDHGIPPYVRWRKPCALSPIKDFDDLERSMPSSAVTKLRSVYSSVEDIDLFTGGLAEKSVRGGLVGPTFACIIGQQFSNVRRGDRFWYENFRQEGSFTPGQLQQIRRVTLAQVLCATMDNVETLQPFVFLTHDTLKNQRVSCNDPVIGQLDLQFWAERSPGFKRIGIFDKIKKNTSTPVNSSANNLNPPKTNVHQQNRIVVKKPLGPSDNITIIVQNNAINSPVFLNDAIHGSSIMVNPSLNQQTQQTAVPTFPPMRPVIVTHPLGGGPMFNKDIYVPYAFRDPNNPNPLSQGYRSGYDSDVVFDSLPGSSPRPTLYTYYTTFQKTTTRRPPQDVNAYIVNYKPQGHGSDVSLRPDLQHQSHQASLKPVYDSLGNNDQGDRINIWQKVQYRPVVLINQQASSNKLHLLGYNSENSQNYQLNTEDKYASSTRQDYPNKYGKPSSNGQDYLNRYAKPSNVQQDYQKDSENNYGRPSSNQQVYPSDSANRPTAWPSVSFDQLTNDQHYRPHQEANREPTEIDYGPSYQTESPIRPATSLNNKGSTINPNTVYTSSSARPVTSDEESDGSRNTVSHSTPIYRPAQQISDHLASKPGNFYQTVKPSRIHSVTIVTGSSEGERDTDRIENRVTSEIPRPLAHQAGNNRVRKPGQYYYEKNVLHRYPDMVEDQTGYSVEQRHKTTSNETLIDGILSETSVRNHQVIDGNRNDTDVEIMDHTINESFDGVTGDDAAEDSDDTLSEEIEAISSNG</sequence>
<dbReference type="PANTHER" id="PTHR11475">
    <property type="entry name" value="OXIDASE/PEROXIDASE"/>
    <property type="match status" value="1"/>
</dbReference>
<keyword evidence="5 10" id="KW-0732">Signal</keyword>